<name>A0A263CVM5_9PSEU</name>
<evidence type="ECO:0000313" key="4">
    <source>
        <dbReference type="Proteomes" id="UP000242444"/>
    </source>
</evidence>
<dbReference type="InterPro" id="IPR036249">
    <property type="entry name" value="Thioredoxin-like_sf"/>
</dbReference>
<dbReference type="InterPro" id="IPR002109">
    <property type="entry name" value="Glutaredoxin"/>
</dbReference>
<gene>
    <name evidence="3" type="ORF">CFN78_26770</name>
</gene>
<dbReference type="PANTHER" id="PTHR34386:SF1">
    <property type="entry name" value="GLUTAREDOXIN-LIKE PROTEIN NRDH"/>
    <property type="match status" value="1"/>
</dbReference>
<dbReference type="AlphaFoldDB" id="A0A263CVM5"/>
<dbReference type="Pfam" id="PF00462">
    <property type="entry name" value="Glutaredoxin"/>
    <property type="match status" value="1"/>
</dbReference>
<keyword evidence="4" id="KW-1185">Reference proteome</keyword>
<dbReference type="CDD" id="cd02976">
    <property type="entry name" value="NrdH"/>
    <property type="match status" value="1"/>
</dbReference>
<dbReference type="Proteomes" id="UP000242444">
    <property type="component" value="Unassembled WGS sequence"/>
</dbReference>
<dbReference type="GO" id="GO:0009055">
    <property type="term" value="F:electron transfer activity"/>
    <property type="evidence" value="ECO:0007669"/>
    <property type="project" value="TreeGrafter"/>
</dbReference>
<evidence type="ECO:0000256" key="1">
    <source>
        <dbReference type="SAM" id="MobiDB-lite"/>
    </source>
</evidence>
<comment type="caution">
    <text evidence="3">The sequence shown here is derived from an EMBL/GenBank/DDBJ whole genome shotgun (WGS) entry which is preliminary data.</text>
</comment>
<dbReference type="Gene3D" id="3.40.30.10">
    <property type="entry name" value="Glutaredoxin"/>
    <property type="match status" value="1"/>
</dbReference>
<proteinExistence type="predicted"/>
<sequence>MVRHRSAGGDRRCRTDRVRRAENPRGQGEVATEHLPASTGRLRGGIVNAPVTEIEFYWRPGCGFCMALQRPLERSGLPVRAVNIWEDPDAAARVRSVADGNEIVPTVFVGDRALINPQFSEIEDAVREQAPDLLATAQEATAANAADDTGTGKSRWQFWR</sequence>
<evidence type="ECO:0000259" key="2">
    <source>
        <dbReference type="Pfam" id="PF00462"/>
    </source>
</evidence>
<organism evidence="3 4">
    <name type="scientific">Amycolatopsis antarctica</name>
    <dbReference type="NCBI Taxonomy" id="1854586"/>
    <lineage>
        <taxon>Bacteria</taxon>
        <taxon>Bacillati</taxon>
        <taxon>Actinomycetota</taxon>
        <taxon>Actinomycetes</taxon>
        <taxon>Pseudonocardiales</taxon>
        <taxon>Pseudonocardiaceae</taxon>
        <taxon>Amycolatopsis</taxon>
    </lineage>
</organism>
<dbReference type="PROSITE" id="PS51354">
    <property type="entry name" value="GLUTAREDOXIN_2"/>
    <property type="match status" value="1"/>
</dbReference>
<feature type="compositionally biased region" description="Basic and acidic residues" evidence="1">
    <location>
        <begin position="7"/>
        <end position="23"/>
    </location>
</feature>
<dbReference type="GO" id="GO:0045454">
    <property type="term" value="P:cell redox homeostasis"/>
    <property type="evidence" value="ECO:0007669"/>
    <property type="project" value="TreeGrafter"/>
</dbReference>
<feature type="compositionally biased region" description="Low complexity" evidence="1">
    <location>
        <begin position="140"/>
        <end position="152"/>
    </location>
</feature>
<dbReference type="InParanoid" id="A0A263CVM5"/>
<evidence type="ECO:0000313" key="3">
    <source>
        <dbReference type="EMBL" id="OZM70173.1"/>
    </source>
</evidence>
<dbReference type="SUPFAM" id="SSF52833">
    <property type="entry name" value="Thioredoxin-like"/>
    <property type="match status" value="1"/>
</dbReference>
<feature type="region of interest" description="Disordered" evidence="1">
    <location>
        <begin position="140"/>
        <end position="160"/>
    </location>
</feature>
<accession>A0A263CVM5</accession>
<dbReference type="OrthoDB" id="8991911at2"/>
<feature type="domain" description="Glutaredoxin" evidence="2">
    <location>
        <begin position="54"/>
        <end position="112"/>
    </location>
</feature>
<dbReference type="EMBL" id="NKYE01000023">
    <property type="protein sequence ID" value="OZM70173.1"/>
    <property type="molecule type" value="Genomic_DNA"/>
</dbReference>
<dbReference type="PANTHER" id="PTHR34386">
    <property type="entry name" value="GLUTAREDOXIN"/>
    <property type="match status" value="1"/>
</dbReference>
<reference evidence="3 4" key="1">
    <citation type="submission" date="2017-07" db="EMBL/GenBank/DDBJ databases">
        <title>Amycolatopsis antarcticus sp. nov., isolated from the surface of an Antarcticus brown macroalga.</title>
        <authorList>
            <person name="Wang J."/>
            <person name="Leiva S."/>
            <person name="Huang J."/>
            <person name="Huang Y."/>
        </authorList>
    </citation>
    <scope>NUCLEOTIDE SEQUENCE [LARGE SCALE GENOMIC DNA]</scope>
    <source>
        <strain evidence="3 4">AU-G6</strain>
    </source>
</reference>
<protein>
    <recommendedName>
        <fullName evidence="2">Glutaredoxin domain-containing protein</fullName>
    </recommendedName>
</protein>
<feature type="region of interest" description="Disordered" evidence="1">
    <location>
        <begin position="1"/>
        <end position="32"/>
    </location>
</feature>
<dbReference type="InterPro" id="IPR051548">
    <property type="entry name" value="Grx-like_ET"/>
</dbReference>